<dbReference type="EMBL" id="OB792750">
    <property type="protein sequence ID" value="CAD7424064.1"/>
    <property type="molecule type" value="Genomic_DNA"/>
</dbReference>
<keyword evidence="1" id="KW-0812">Transmembrane</keyword>
<evidence type="ECO:0000313" key="2">
    <source>
        <dbReference type="EMBL" id="CAD7424064.1"/>
    </source>
</evidence>
<keyword evidence="1" id="KW-1133">Transmembrane helix</keyword>
<dbReference type="AlphaFoldDB" id="A0A7R9HII9"/>
<gene>
    <name evidence="2" type="ORF">TMSB3V08_LOCUS1029</name>
</gene>
<name>A0A7R9HII9_9NEOP</name>
<feature type="transmembrane region" description="Helical" evidence="1">
    <location>
        <begin position="74"/>
        <end position="93"/>
    </location>
</feature>
<protein>
    <submittedName>
        <fullName evidence="2">Uncharacterized protein</fullName>
    </submittedName>
</protein>
<reference evidence="2" key="1">
    <citation type="submission" date="2020-11" db="EMBL/GenBank/DDBJ databases">
        <authorList>
            <person name="Tran Van P."/>
        </authorList>
    </citation>
    <scope>NUCLEOTIDE SEQUENCE</scope>
</reference>
<organism evidence="2">
    <name type="scientific">Timema monikensis</name>
    <dbReference type="NCBI Taxonomy" id="170555"/>
    <lineage>
        <taxon>Eukaryota</taxon>
        <taxon>Metazoa</taxon>
        <taxon>Ecdysozoa</taxon>
        <taxon>Arthropoda</taxon>
        <taxon>Hexapoda</taxon>
        <taxon>Insecta</taxon>
        <taxon>Pterygota</taxon>
        <taxon>Neoptera</taxon>
        <taxon>Polyneoptera</taxon>
        <taxon>Phasmatodea</taxon>
        <taxon>Timematodea</taxon>
        <taxon>Timematoidea</taxon>
        <taxon>Timematidae</taxon>
        <taxon>Timema</taxon>
    </lineage>
</organism>
<proteinExistence type="predicted"/>
<sequence>MILSDPVYLTCFRLTPQSNCGGVMTTNPQLAVTPANPLAMPVFPLRPTPSPYSPYSPSRFHIDKRCQHRCSWKCCSIALILLSVALTAMLAYFGGDVDILNSPGLRVGGNFHCNYLPVRITV</sequence>
<accession>A0A7R9HII9</accession>
<keyword evidence="1" id="KW-0472">Membrane</keyword>
<evidence type="ECO:0000256" key="1">
    <source>
        <dbReference type="SAM" id="Phobius"/>
    </source>
</evidence>